<protein>
    <submittedName>
        <fullName evidence="2">Uncharacterized protein</fullName>
    </submittedName>
</protein>
<dbReference type="Proteomes" id="UP000186705">
    <property type="component" value="Unassembled WGS sequence"/>
</dbReference>
<name>A0A1U7NNQ1_9FIRM</name>
<keyword evidence="1" id="KW-0812">Transmembrane</keyword>
<feature type="transmembrane region" description="Helical" evidence="1">
    <location>
        <begin position="7"/>
        <end position="25"/>
    </location>
</feature>
<dbReference type="RefSeq" id="WP_076341004.1">
    <property type="nucleotide sequence ID" value="NZ_CAMSPY010000018.1"/>
</dbReference>
<evidence type="ECO:0000313" key="3">
    <source>
        <dbReference type="Proteomes" id="UP000186705"/>
    </source>
</evidence>
<feature type="transmembrane region" description="Helical" evidence="1">
    <location>
        <begin position="37"/>
        <end position="55"/>
    </location>
</feature>
<keyword evidence="1" id="KW-0472">Membrane</keyword>
<dbReference type="OrthoDB" id="3035563at2"/>
<accession>A0A1U7NNQ1</accession>
<evidence type="ECO:0000256" key="1">
    <source>
        <dbReference type="SAM" id="Phobius"/>
    </source>
</evidence>
<dbReference type="STRING" id="1862672.BO225_04055"/>
<comment type="caution">
    <text evidence="2">The sequence shown here is derived from an EMBL/GenBank/DDBJ whole genome shotgun (WGS) entry which is preliminary data.</text>
</comment>
<keyword evidence="3" id="KW-1185">Reference proteome</keyword>
<evidence type="ECO:0000313" key="2">
    <source>
        <dbReference type="EMBL" id="OLU46964.1"/>
    </source>
</evidence>
<organism evidence="2 3">
    <name type="scientific">Dubosiella newyorkensis</name>
    <dbReference type="NCBI Taxonomy" id="1862672"/>
    <lineage>
        <taxon>Bacteria</taxon>
        <taxon>Bacillati</taxon>
        <taxon>Bacillota</taxon>
        <taxon>Erysipelotrichia</taxon>
        <taxon>Erysipelotrichales</taxon>
        <taxon>Erysipelotrichaceae</taxon>
        <taxon>Dubosiella</taxon>
    </lineage>
</organism>
<dbReference type="EMBL" id="MPKA01000056">
    <property type="protein sequence ID" value="OLU46964.1"/>
    <property type="molecule type" value="Genomic_DNA"/>
</dbReference>
<sequence>MKTIRNGCAMLGLIGMMIILVHRLYTPLPEEVMKITSLILSICLSMVLFCSFTLWNEKRRQKRHL</sequence>
<keyword evidence="1" id="KW-1133">Transmembrane helix</keyword>
<proteinExistence type="predicted"/>
<gene>
    <name evidence="2" type="ORF">BO225_04055</name>
</gene>
<dbReference type="GeneID" id="78275122"/>
<reference evidence="2 3" key="1">
    <citation type="submission" date="2016-11" db="EMBL/GenBank/DDBJ databases">
        <title>Description of two novel members of the family Erysipelotrichaceae: Ileibacterium lipovorans gen. nov., sp. nov. and Dubosiella newyorkensis, gen. nov., sp. nov.</title>
        <authorList>
            <person name="Cox L.M."/>
            <person name="Sohn J."/>
            <person name="Tyrrell K.L."/>
            <person name="Citron D.M."/>
            <person name="Lawson P.A."/>
            <person name="Patel N.B."/>
            <person name="Iizumi T."/>
            <person name="Perez-Perez G.I."/>
            <person name="Goldstein E.J."/>
            <person name="Blaser M.J."/>
        </authorList>
    </citation>
    <scope>NUCLEOTIDE SEQUENCE [LARGE SCALE GENOMIC DNA]</scope>
    <source>
        <strain evidence="2 3">NYU-BL-A4</strain>
    </source>
</reference>
<dbReference type="AlphaFoldDB" id="A0A1U7NNQ1"/>